<reference evidence="7 10" key="2">
    <citation type="submission" date="2011-04" db="EMBL/GenBank/DDBJ databases">
        <title>The complete genome of Selenomonas sputigena DSM 20758.</title>
        <authorList>
            <consortium name="US DOE Joint Genome Institute (JGI-PGF)"/>
            <person name="Lucas S."/>
            <person name="Copeland A."/>
            <person name="Lapidus A."/>
            <person name="Bruce D."/>
            <person name="Goodwin L."/>
            <person name="Pitluck S."/>
            <person name="Peters L."/>
            <person name="Kyrpides N."/>
            <person name="Mavromatis K."/>
            <person name="Ivanova N."/>
            <person name="Ovchinnikova G."/>
            <person name="Teshima H."/>
            <person name="Detter J.C."/>
            <person name="Tapia R."/>
            <person name="Han C."/>
            <person name="Land M."/>
            <person name="Hauser L."/>
            <person name="Markowitz V."/>
            <person name="Cheng J.-F."/>
            <person name="Hugenholtz P."/>
            <person name="Woyke T."/>
            <person name="Wu D."/>
            <person name="Gronow S."/>
            <person name="Wellnitz S."/>
            <person name="Schneider S."/>
            <person name="Klenk H.-P."/>
            <person name="Eisen J.A."/>
        </authorList>
    </citation>
    <scope>NUCLEOTIDE SEQUENCE [LARGE SCALE GENOMIC DNA]</scope>
    <source>
        <strain evidence="7">ATCC 35185</strain>
        <strain evidence="10">ATCC 35185 / DSM 20758 / VPI D19B-28</strain>
    </source>
</reference>
<dbReference type="RefSeq" id="WP_006193145.1">
    <property type="nucleotide sequence ID" value="NZ_GG698597.1"/>
</dbReference>
<feature type="domain" description="Rad50/SbcC-type AAA" evidence="6">
    <location>
        <begin position="5"/>
        <end position="254"/>
    </location>
</feature>
<dbReference type="Proteomes" id="UP000003505">
    <property type="component" value="Unassembled WGS sequence"/>
</dbReference>
<dbReference type="GO" id="GO:0004527">
    <property type="term" value="F:exonuclease activity"/>
    <property type="evidence" value="ECO:0007669"/>
    <property type="project" value="UniProtKB-KW"/>
</dbReference>
<keyword evidence="8" id="KW-0540">Nuclease</keyword>
<dbReference type="Gene3D" id="3.40.50.300">
    <property type="entry name" value="P-loop containing nucleotide triphosphate hydrolases"/>
    <property type="match status" value="2"/>
</dbReference>
<comment type="subunit">
    <text evidence="2">Heterodimer of SbcC and SbcD.</text>
</comment>
<dbReference type="AlphaFoldDB" id="C9LWI8"/>
<dbReference type="Pfam" id="PF13476">
    <property type="entry name" value="AAA_23"/>
    <property type="match status" value="1"/>
</dbReference>
<dbReference type="SUPFAM" id="SSF52540">
    <property type="entry name" value="P-loop containing nucleoside triphosphate hydrolases"/>
    <property type="match status" value="1"/>
</dbReference>
<sequence length="1024" mass="110642">MRPLRLTMEAFGSYGKKTVVDFTELGARSFFLIHGRTGSGKTTLLDAICFAFYGEASMAGRTGTMMRTDEAPREARTSVDFVFALGTQKYHICRTPSYERMKKDGTGLTPVQASAMLWQVEEGEAAENEERVLAQRPSSVTQKMTELLGFGPAEFRQVVLLPQGAFRDLLTAKVDEREALLAMLFKTERYRRLEELFKSRAKAMEARRAEIKAQEGALLAGGAADSLDAHRAVSEEKEKTLAVLEKQAAALQEKQEAAQCAEQEGIRAAEILTRWEKARKTLADHEKKRGSVERYRAQLEEAQRAAQIEDVAAGAARDREKAKEREAECAAQEKRREKAAHELKRAEDALVHEKAREGELEEGKAKVRKLEEYGACAIDLAQARARAKSREEAAHEAAEKAAQAKAAQEKLAAELLALGTREKELAERAAKAEGLSLALAQKEKEREARQNLALLKKRAAKAQEAAEIAGEKARAAREEHETKRRNQRALEHVYMEGQAALLARSLEDGKACPVCGSTAHPHPTASKDEVPEKADVERARSEAEKAEKAREKAEKAQTAAEADLAAVRGELAAAQKSLTQTTEDAGSLAAAIASLQAEVKAAGQAAAAQKAAADERETLASRLAQAEAAEKEAAKGAEAAKGEAAQAAGALQEKSASLPEAYREPKAVEMALAAARRGVAEREKALAAAQDAFSGAGKELAAAKAAAEAAKTTAALTQEEARKSAALLAERLKGAGFSDEAAFRAVLTGHFATAEGRKEVSDRIRAYEDKRTAFAEAEKKAAEEAAGIAPPDLAKLKAAREEAAAAWTAGTREAAALAQELKERRSREEQLQKLTLEAASLEAAYHTTGRLAEVAAGQNPHRMHFQTYVLRSILADVADAANQRLLRMTHGQYRLERKEGVVDMRRSAGLDLEIFDENTGYARPMATLSGGESFLAALALALGLADVVTNYAGGIRLDTIFIDEGFGTLDAETLDLAIKTLMDLQKGGRLVGIISHVEELKNRIDVRLEVEKGEDGSTARFVVG</sequence>
<feature type="coiled-coil region" evidence="4">
    <location>
        <begin position="380"/>
        <end position="414"/>
    </location>
</feature>
<dbReference type="HOGENOM" id="CLU_004785_2_1_9"/>
<dbReference type="Pfam" id="PF13558">
    <property type="entry name" value="SbcC_Walker_B"/>
    <property type="match status" value="1"/>
</dbReference>
<evidence type="ECO:0000256" key="4">
    <source>
        <dbReference type="SAM" id="Coils"/>
    </source>
</evidence>
<dbReference type="EMBL" id="ACKP02000044">
    <property type="protein sequence ID" value="EEX76736.1"/>
    <property type="molecule type" value="Genomic_DNA"/>
</dbReference>
<keyword evidence="4" id="KW-0175">Coiled coil</keyword>
<dbReference type="GO" id="GO:0006302">
    <property type="term" value="P:double-strand break repair"/>
    <property type="evidence" value="ECO:0007669"/>
    <property type="project" value="InterPro"/>
</dbReference>
<reference evidence="8 9" key="1">
    <citation type="submission" date="2009-09" db="EMBL/GenBank/DDBJ databases">
        <authorList>
            <person name="Weinstock G."/>
            <person name="Sodergren E."/>
            <person name="Clifton S."/>
            <person name="Fulton L."/>
            <person name="Fulton B."/>
            <person name="Courtney L."/>
            <person name="Fronick C."/>
            <person name="Harrison M."/>
            <person name="Strong C."/>
            <person name="Farmer C."/>
            <person name="Delahaunty K."/>
            <person name="Markovic C."/>
            <person name="Hall O."/>
            <person name="Minx P."/>
            <person name="Tomlinson C."/>
            <person name="Mitreva M."/>
            <person name="Nelson J."/>
            <person name="Hou S."/>
            <person name="Wollam A."/>
            <person name="Pepin K.H."/>
            <person name="Johnson M."/>
            <person name="Bhonagiri V."/>
            <person name="Nash W.E."/>
            <person name="Warren W."/>
            <person name="Chinwalla A."/>
            <person name="Mardis E.R."/>
            <person name="Wilson R.K."/>
        </authorList>
    </citation>
    <scope>NUCLEOTIDE SEQUENCE [LARGE SCALE GENOMIC DNA]</scope>
    <source>
        <strain evidence="8">ATCC 35185</strain>
        <strain evidence="9">ATCC 35185 / DSM 20758 / VPI D19B-28</strain>
    </source>
</reference>
<keyword evidence="10" id="KW-1185">Reference proteome</keyword>
<gene>
    <name evidence="7" type="ordered locus">Selsp_0686</name>
    <name evidence="8" type="ORF">SELSPUOL_01842</name>
</gene>
<evidence type="ECO:0000313" key="10">
    <source>
        <dbReference type="Proteomes" id="UP000011124"/>
    </source>
</evidence>
<feature type="coiled-coil region" evidence="4">
    <location>
        <begin position="227"/>
        <end position="356"/>
    </location>
</feature>
<evidence type="ECO:0000256" key="2">
    <source>
        <dbReference type="ARBA" id="ARBA00011322"/>
    </source>
</evidence>
<feature type="coiled-coil region" evidence="4">
    <location>
        <begin position="814"/>
        <end position="844"/>
    </location>
</feature>
<dbReference type="EMBL" id="CP002637">
    <property type="protein sequence ID" value="AEB99655.1"/>
    <property type="molecule type" value="Genomic_DNA"/>
</dbReference>
<comment type="similarity">
    <text evidence="1">Belongs to the SMC family. SbcC subfamily.</text>
</comment>
<evidence type="ECO:0000313" key="7">
    <source>
        <dbReference type="EMBL" id="AEB99655.1"/>
    </source>
</evidence>
<dbReference type="OrthoDB" id="9795626at2"/>
<dbReference type="GO" id="GO:0016887">
    <property type="term" value="F:ATP hydrolysis activity"/>
    <property type="evidence" value="ECO:0007669"/>
    <property type="project" value="InterPro"/>
</dbReference>
<dbReference type="PANTHER" id="PTHR32114:SF2">
    <property type="entry name" value="ABC TRANSPORTER ABCH.3"/>
    <property type="match status" value="1"/>
</dbReference>
<dbReference type="KEGG" id="ssg:Selsp_0686"/>
<dbReference type="Proteomes" id="UP000011124">
    <property type="component" value="Chromosome"/>
</dbReference>
<evidence type="ECO:0000256" key="1">
    <source>
        <dbReference type="ARBA" id="ARBA00006930"/>
    </source>
</evidence>
<evidence type="ECO:0000256" key="3">
    <source>
        <dbReference type="ARBA" id="ARBA00013368"/>
    </source>
</evidence>
<evidence type="ECO:0000313" key="8">
    <source>
        <dbReference type="EMBL" id="EEX76736.1"/>
    </source>
</evidence>
<protein>
    <recommendedName>
        <fullName evidence="3">Nuclease SbcCD subunit C</fullName>
    </recommendedName>
</protein>
<dbReference type="PANTHER" id="PTHR32114">
    <property type="entry name" value="ABC TRANSPORTER ABCH.3"/>
    <property type="match status" value="1"/>
</dbReference>
<keyword evidence="8" id="KW-0269">Exonuclease</keyword>
<dbReference type="InterPro" id="IPR027417">
    <property type="entry name" value="P-loop_NTPase"/>
</dbReference>
<proteinExistence type="inferred from homology"/>
<evidence type="ECO:0000256" key="5">
    <source>
        <dbReference type="SAM" id="MobiDB-lite"/>
    </source>
</evidence>
<accession>C9LWI8</accession>
<dbReference type="InterPro" id="IPR038729">
    <property type="entry name" value="Rad50/SbcC_AAA"/>
</dbReference>
<evidence type="ECO:0000313" key="9">
    <source>
        <dbReference type="Proteomes" id="UP000003505"/>
    </source>
</evidence>
<feature type="region of interest" description="Disordered" evidence="5">
    <location>
        <begin position="518"/>
        <end position="557"/>
    </location>
</feature>
<organism evidence="8 9">
    <name type="scientific">Selenomonas sputigena (strain ATCC 35185 / DSM 20758 / CCUG 44933 / VPI D19B-28)</name>
    <dbReference type="NCBI Taxonomy" id="546271"/>
    <lineage>
        <taxon>Bacteria</taxon>
        <taxon>Bacillati</taxon>
        <taxon>Bacillota</taxon>
        <taxon>Negativicutes</taxon>
        <taxon>Selenomonadales</taxon>
        <taxon>Selenomonadaceae</taxon>
        <taxon>Selenomonas</taxon>
    </lineage>
</organism>
<name>C9LWI8_SELS3</name>
<dbReference type="STRING" id="546271.Selsp_0686"/>
<evidence type="ECO:0000259" key="6">
    <source>
        <dbReference type="Pfam" id="PF13476"/>
    </source>
</evidence>
<dbReference type="eggNOG" id="COG0419">
    <property type="taxonomic scope" value="Bacteria"/>
</dbReference>
<keyword evidence="8" id="KW-0378">Hydrolase</keyword>
<feature type="coiled-coil region" evidence="4">
    <location>
        <begin position="445"/>
        <end position="479"/>
    </location>
</feature>
<feature type="compositionally biased region" description="Basic and acidic residues" evidence="5">
    <location>
        <begin position="525"/>
        <end position="555"/>
    </location>
</feature>